<comment type="pathway">
    <text evidence="1">Secondary metabolite biosynthesis; terpenoid biosynthesis.</text>
</comment>
<feature type="domain" description="Terpene synthase metal-binding" evidence="3">
    <location>
        <begin position="181"/>
        <end position="335"/>
    </location>
</feature>
<organism evidence="4 5">
    <name type="scientific">Solanum tuberosum</name>
    <name type="common">Potato</name>
    <dbReference type="NCBI Taxonomy" id="4113"/>
    <lineage>
        <taxon>Eukaryota</taxon>
        <taxon>Viridiplantae</taxon>
        <taxon>Streptophyta</taxon>
        <taxon>Embryophyta</taxon>
        <taxon>Tracheophyta</taxon>
        <taxon>Spermatophyta</taxon>
        <taxon>Magnoliopsida</taxon>
        <taxon>eudicotyledons</taxon>
        <taxon>Gunneridae</taxon>
        <taxon>Pentapetalae</taxon>
        <taxon>asterids</taxon>
        <taxon>lamiids</taxon>
        <taxon>Solanales</taxon>
        <taxon>Solanaceae</taxon>
        <taxon>Solanoideae</taxon>
        <taxon>Solaneae</taxon>
        <taxon>Solanum</taxon>
    </lineage>
</organism>
<dbReference type="Pfam" id="PF03936">
    <property type="entry name" value="Terpene_synth_C"/>
    <property type="match status" value="2"/>
</dbReference>
<evidence type="ECO:0000259" key="3">
    <source>
        <dbReference type="Pfam" id="PF03936"/>
    </source>
</evidence>
<dbReference type="SFLD" id="SFLDG01019">
    <property type="entry name" value="Terpene_Cyclase_Like_1_C_Termi"/>
    <property type="match status" value="1"/>
</dbReference>
<dbReference type="Proteomes" id="UP000826656">
    <property type="component" value="Unassembled WGS sequence"/>
</dbReference>
<dbReference type="InterPro" id="IPR008930">
    <property type="entry name" value="Terpenoid_cyclase/PrenylTrfase"/>
</dbReference>
<dbReference type="InterPro" id="IPR036965">
    <property type="entry name" value="Terpene_synth_N_sf"/>
</dbReference>
<dbReference type="InterPro" id="IPR050148">
    <property type="entry name" value="Terpene_synthase-like"/>
</dbReference>
<feature type="domain" description="Terpene synthase metal-binding" evidence="3">
    <location>
        <begin position="336"/>
        <end position="375"/>
    </location>
</feature>
<dbReference type="SFLD" id="SFLDS00005">
    <property type="entry name" value="Isoprenoid_Synthase_Type_I"/>
    <property type="match status" value="1"/>
</dbReference>
<dbReference type="InterPro" id="IPR005630">
    <property type="entry name" value="Terpene_synthase_metal-bd"/>
</dbReference>
<gene>
    <name evidence="4" type="ORF">KY290_004272</name>
</gene>
<proteinExistence type="predicted"/>
<accession>A0ABQ7WV95</accession>
<dbReference type="SUPFAM" id="SSF48576">
    <property type="entry name" value="Terpenoid synthases"/>
    <property type="match status" value="1"/>
</dbReference>
<dbReference type="Gene3D" id="1.10.600.10">
    <property type="entry name" value="Farnesyl Diphosphate Synthase"/>
    <property type="match status" value="2"/>
</dbReference>
<dbReference type="Gene3D" id="1.50.10.130">
    <property type="entry name" value="Terpene synthase, N-terminal domain"/>
    <property type="match status" value="2"/>
</dbReference>
<reference evidence="4 5" key="1">
    <citation type="journal article" date="2021" name="bioRxiv">
        <title>Chromosome-scale and haplotype-resolved genome assembly of a tetraploid potato cultivar.</title>
        <authorList>
            <person name="Sun H."/>
            <person name="Jiao W.-B."/>
            <person name="Krause K."/>
            <person name="Campoy J.A."/>
            <person name="Goel M."/>
            <person name="Folz-Donahue K."/>
            <person name="Kukat C."/>
            <person name="Huettel B."/>
            <person name="Schneeberger K."/>
        </authorList>
    </citation>
    <scope>NUCLEOTIDE SEQUENCE [LARGE SCALE GENOMIC DNA]</scope>
    <source>
        <strain evidence="4">SolTubOtavaFocal</strain>
        <tissue evidence="4">Leaves</tissue>
    </source>
</reference>
<evidence type="ECO:0000313" key="4">
    <source>
        <dbReference type="EMBL" id="KAH0784674.1"/>
    </source>
</evidence>
<dbReference type="EMBL" id="JAIVGD010000001">
    <property type="protein sequence ID" value="KAH0784674.1"/>
    <property type="molecule type" value="Genomic_DNA"/>
</dbReference>
<dbReference type="PANTHER" id="PTHR31225">
    <property type="entry name" value="OS04G0344100 PROTEIN-RELATED"/>
    <property type="match status" value="1"/>
</dbReference>
<evidence type="ECO:0000313" key="5">
    <source>
        <dbReference type="Proteomes" id="UP000826656"/>
    </source>
</evidence>
<sequence length="436" mass="50957">METILTANMGRVIPKISSSFSSSSLADGDTAMKVEPPLLRRTGNYQPPIWDFQFIQSLHNPYVGDKYMKRFNELKKEMKKNLMVMVEGSQELQKLELIDNLERLGGDHDQENWRVELVRHALELPLHCMMLRVETRWYIDIYDKIPNANPLLDLLELAKLDFNIVQATHQQDLKNVARWWKKSRLAEKLPFTRDRIVESFLWIAGMMFEPQKKEYCLTMLTKVIAMVTVIDDIYDVYGTLDELELFTHAVQRMEVNAMDELPDYMKVCYLARFNTTTEIAYEVLKEQEINVMPYLTKSWADLCKSYLREARWYHSGYKPNLEEYMENGWISIAAPVDEMERGDVPKSIQCYMNEKGVSEEDARIHINLLIKETWKLMNTVQKDNSLFSETFIGCAVNGARTSQTIYQHGDGHGIQNSHIKHRIFQLFFEPITISIP</sequence>
<dbReference type="PANTHER" id="PTHR31225:SF201">
    <property type="entry name" value="(-)-CAMPHENE_TRICYCLENE SYNTHASE, CHLOROPLASTIC"/>
    <property type="match status" value="1"/>
</dbReference>
<keyword evidence="5" id="KW-1185">Reference proteome</keyword>
<keyword evidence="2" id="KW-0479">Metal-binding</keyword>
<name>A0ABQ7WV95_SOLTU</name>
<evidence type="ECO:0000256" key="1">
    <source>
        <dbReference type="ARBA" id="ARBA00004721"/>
    </source>
</evidence>
<dbReference type="SUPFAM" id="SSF48239">
    <property type="entry name" value="Terpenoid cyclases/Protein prenyltransferases"/>
    <property type="match status" value="1"/>
</dbReference>
<dbReference type="InterPro" id="IPR034741">
    <property type="entry name" value="Terpene_cyclase-like_1_C"/>
</dbReference>
<dbReference type="InterPro" id="IPR008949">
    <property type="entry name" value="Isoprenoid_synthase_dom_sf"/>
</dbReference>
<comment type="caution">
    <text evidence="4">The sequence shown here is derived from an EMBL/GenBank/DDBJ whole genome shotgun (WGS) entry which is preliminary data.</text>
</comment>
<protein>
    <recommendedName>
        <fullName evidence="3">Terpene synthase metal-binding domain-containing protein</fullName>
    </recommendedName>
</protein>
<evidence type="ECO:0000256" key="2">
    <source>
        <dbReference type="ARBA" id="ARBA00022723"/>
    </source>
</evidence>